<dbReference type="PANTHER" id="PTHR23310">
    <property type="entry name" value="ACYL-COA-BINDING PROTEIN, ACBP"/>
    <property type="match status" value="1"/>
</dbReference>
<evidence type="ECO:0000256" key="1">
    <source>
        <dbReference type="ARBA" id="ARBA00023121"/>
    </source>
</evidence>
<dbReference type="PROSITE" id="PS51228">
    <property type="entry name" value="ACB_2"/>
    <property type="match status" value="1"/>
</dbReference>
<dbReference type="Proteomes" id="UP000255177">
    <property type="component" value="Unassembled WGS sequence"/>
</dbReference>
<evidence type="ECO:0000313" key="4">
    <source>
        <dbReference type="Proteomes" id="UP000255177"/>
    </source>
</evidence>
<dbReference type="Gene3D" id="1.20.80.10">
    <property type="match status" value="1"/>
</dbReference>
<organism evidence="3 4">
    <name type="scientific">Pseudomonas wadenswilerensis</name>
    <dbReference type="NCBI Taxonomy" id="1785161"/>
    <lineage>
        <taxon>Bacteria</taxon>
        <taxon>Pseudomonadati</taxon>
        <taxon>Pseudomonadota</taxon>
        <taxon>Gammaproteobacteria</taxon>
        <taxon>Pseudomonadales</taxon>
        <taxon>Pseudomonadaceae</taxon>
        <taxon>Pseudomonas</taxon>
    </lineage>
</organism>
<reference evidence="4" key="1">
    <citation type="submission" date="2018-07" db="EMBL/GenBank/DDBJ databases">
        <authorList>
            <person name="Blom J."/>
        </authorList>
    </citation>
    <scope>NUCLEOTIDE SEQUENCE [LARGE SCALE GENOMIC DNA]</scope>
    <source>
        <strain evidence="4">CCOS 864</strain>
    </source>
</reference>
<keyword evidence="1" id="KW-0446">Lipid-binding</keyword>
<dbReference type="InterPro" id="IPR000582">
    <property type="entry name" value="Acyl-CoA-binding_protein"/>
</dbReference>
<dbReference type="AlphaFoldDB" id="A0A380T077"/>
<dbReference type="PANTHER" id="PTHR23310:SF62">
    <property type="entry name" value="ACYL-COA BINDING PROTEIN 1, ISOFORM A"/>
    <property type="match status" value="1"/>
</dbReference>
<dbReference type="EMBL" id="UIDD01000007">
    <property type="protein sequence ID" value="SUQ62950.1"/>
    <property type="molecule type" value="Genomic_DNA"/>
</dbReference>
<dbReference type="GO" id="GO:0000062">
    <property type="term" value="F:fatty-acyl-CoA binding"/>
    <property type="evidence" value="ECO:0007669"/>
    <property type="project" value="InterPro"/>
</dbReference>
<proteinExistence type="predicted"/>
<feature type="domain" description="ACB" evidence="2">
    <location>
        <begin position="4"/>
        <end position="84"/>
    </location>
</feature>
<dbReference type="InterPro" id="IPR035984">
    <property type="entry name" value="Acyl-CoA-binding_sf"/>
</dbReference>
<evidence type="ECO:0000259" key="2">
    <source>
        <dbReference type="PROSITE" id="PS51228"/>
    </source>
</evidence>
<dbReference type="SUPFAM" id="SSF47027">
    <property type="entry name" value="Acyl-CoA binding protein"/>
    <property type="match status" value="1"/>
</dbReference>
<accession>A0A380T077</accession>
<dbReference type="RefSeq" id="WP_115086536.1">
    <property type="nucleotide sequence ID" value="NZ_CBCSFG010000013.1"/>
</dbReference>
<gene>
    <name evidence="3" type="ORF">CCOS864_02400</name>
</gene>
<dbReference type="GO" id="GO:0006631">
    <property type="term" value="P:fatty acid metabolic process"/>
    <property type="evidence" value="ECO:0007669"/>
    <property type="project" value="TreeGrafter"/>
</dbReference>
<evidence type="ECO:0000313" key="3">
    <source>
        <dbReference type="EMBL" id="SUQ62950.1"/>
    </source>
</evidence>
<dbReference type="PRINTS" id="PR00689">
    <property type="entry name" value="ACOABINDINGP"/>
</dbReference>
<keyword evidence="4" id="KW-1185">Reference proteome</keyword>
<dbReference type="InterPro" id="IPR014352">
    <property type="entry name" value="FERM/acyl-CoA-bd_prot_sf"/>
</dbReference>
<protein>
    <submittedName>
        <fullName evidence="3">Acyl-CoA-binding protein</fullName>
    </submittedName>
</protein>
<dbReference type="Pfam" id="PF00887">
    <property type="entry name" value="ACBP"/>
    <property type="match status" value="1"/>
</dbReference>
<name>A0A380T077_9PSED</name>
<sequence>MSVLDDQFNEAKYKVSNLESRPTDGQLLELYGLSKQAIDGDNNTLRPGMLDFSGKAKWDAWNSLKGTAQDEAKQRYIDFVSNLA</sequence>